<dbReference type="InterPro" id="IPR050209">
    <property type="entry name" value="Rab_GTPases_membrane_traffic"/>
</dbReference>
<proteinExistence type="inferred from homology"/>
<dbReference type="Gene3D" id="3.40.50.300">
    <property type="entry name" value="P-loop containing nucleotide triphosphate hydrolases"/>
    <property type="match status" value="1"/>
</dbReference>
<dbReference type="PROSITE" id="PS51421">
    <property type="entry name" value="RAS"/>
    <property type="match status" value="1"/>
</dbReference>
<dbReference type="Proteomes" id="UP000235786">
    <property type="component" value="Unassembled WGS sequence"/>
</dbReference>
<dbReference type="OrthoDB" id="9989112at2759"/>
<sequence>MVRPRRSSAASDESGGTAGNQELGSMYDYLAKIILLGPSGSGKSCLLHRFVKGEWRVLSSQTIGVEFASKIIRVGTGARRKRIKLQLWDTAGTERFRSVSRSYYRGAAGAILVYDLTSHQTFSSLSSFLNDARALASPNLTLLLAGNKADLADSGTLIDVGSSSLPPGTPSSLSSKNSSFLSAAGGSVNSTASTSLGLGAQLRATVAPDGREVSAEEASKWASSNNVPVSVEVSALSGENVEEVFARLARMILTKIELGEIDPDDPMSGIQYGDGGWIGDGDGASVKSGMTADSNGMRKRRKAKKGWGLGGGTLGGMREWEEVFTLSGSRRRNGGCC</sequence>
<dbReference type="PROSITE" id="PS51419">
    <property type="entry name" value="RAB"/>
    <property type="match status" value="1"/>
</dbReference>
<dbReference type="InterPro" id="IPR005225">
    <property type="entry name" value="Small_GTP-bd"/>
</dbReference>
<name>A0A2J6RHA4_HYAVF</name>
<dbReference type="SMART" id="SM00175">
    <property type="entry name" value="RAB"/>
    <property type="match status" value="1"/>
</dbReference>
<dbReference type="GO" id="GO:0003924">
    <property type="term" value="F:GTPase activity"/>
    <property type="evidence" value="ECO:0007669"/>
    <property type="project" value="InterPro"/>
</dbReference>
<dbReference type="CDD" id="cd00154">
    <property type="entry name" value="Rab"/>
    <property type="match status" value="1"/>
</dbReference>
<dbReference type="SMART" id="SM00173">
    <property type="entry name" value="RAS"/>
    <property type="match status" value="1"/>
</dbReference>
<dbReference type="EMBL" id="KZ613948">
    <property type="protein sequence ID" value="PMD37892.1"/>
    <property type="molecule type" value="Genomic_DNA"/>
</dbReference>
<dbReference type="PRINTS" id="PR00449">
    <property type="entry name" value="RASTRNSFRMNG"/>
</dbReference>
<dbReference type="GO" id="GO:0005525">
    <property type="term" value="F:GTP binding"/>
    <property type="evidence" value="ECO:0007669"/>
    <property type="project" value="InterPro"/>
</dbReference>
<organism evidence="2 3">
    <name type="scientific">Hyaloscypha variabilis (strain UAMH 11265 / GT02V1 / F)</name>
    <name type="common">Meliniomyces variabilis</name>
    <dbReference type="NCBI Taxonomy" id="1149755"/>
    <lineage>
        <taxon>Eukaryota</taxon>
        <taxon>Fungi</taxon>
        <taxon>Dikarya</taxon>
        <taxon>Ascomycota</taxon>
        <taxon>Pezizomycotina</taxon>
        <taxon>Leotiomycetes</taxon>
        <taxon>Helotiales</taxon>
        <taxon>Hyaloscyphaceae</taxon>
        <taxon>Hyaloscypha</taxon>
        <taxon>Hyaloscypha variabilis</taxon>
    </lineage>
</organism>
<keyword evidence="3" id="KW-1185">Reference proteome</keyword>
<reference evidence="2 3" key="1">
    <citation type="submission" date="2016-04" db="EMBL/GenBank/DDBJ databases">
        <title>A degradative enzymes factory behind the ericoid mycorrhizal symbiosis.</title>
        <authorList>
            <consortium name="DOE Joint Genome Institute"/>
            <person name="Martino E."/>
            <person name="Morin E."/>
            <person name="Grelet G."/>
            <person name="Kuo A."/>
            <person name="Kohler A."/>
            <person name="Daghino S."/>
            <person name="Barry K."/>
            <person name="Choi C."/>
            <person name="Cichocki N."/>
            <person name="Clum A."/>
            <person name="Copeland A."/>
            <person name="Hainaut M."/>
            <person name="Haridas S."/>
            <person name="Labutti K."/>
            <person name="Lindquist E."/>
            <person name="Lipzen A."/>
            <person name="Khouja H.-R."/>
            <person name="Murat C."/>
            <person name="Ohm R."/>
            <person name="Olson A."/>
            <person name="Spatafora J."/>
            <person name="Veneault-Fourrey C."/>
            <person name="Henrissat B."/>
            <person name="Grigoriev I."/>
            <person name="Martin F."/>
            <person name="Perotto S."/>
        </authorList>
    </citation>
    <scope>NUCLEOTIDE SEQUENCE [LARGE SCALE GENOMIC DNA]</scope>
    <source>
        <strain evidence="2 3">F</strain>
    </source>
</reference>
<dbReference type="Pfam" id="PF00071">
    <property type="entry name" value="Ras"/>
    <property type="match status" value="1"/>
</dbReference>
<gene>
    <name evidence="2" type="ORF">L207DRAFT_513869</name>
</gene>
<evidence type="ECO:0000313" key="3">
    <source>
        <dbReference type="Proteomes" id="UP000235786"/>
    </source>
</evidence>
<dbReference type="STRING" id="1149755.A0A2J6RHA4"/>
<evidence type="ECO:0000313" key="2">
    <source>
        <dbReference type="EMBL" id="PMD37892.1"/>
    </source>
</evidence>
<accession>A0A2J6RHA4</accession>
<dbReference type="NCBIfam" id="TIGR00231">
    <property type="entry name" value="small_GTP"/>
    <property type="match status" value="1"/>
</dbReference>
<dbReference type="SUPFAM" id="SSF52540">
    <property type="entry name" value="P-loop containing nucleoside triphosphate hydrolases"/>
    <property type="match status" value="1"/>
</dbReference>
<protein>
    <submittedName>
        <fullName evidence="2">Ras family protein</fullName>
    </submittedName>
</protein>
<dbReference type="InterPro" id="IPR027417">
    <property type="entry name" value="P-loop_NTPase"/>
</dbReference>
<dbReference type="PANTHER" id="PTHR47979">
    <property type="entry name" value="DRAB11-RELATED"/>
    <property type="match status" value="1"/>
</dbReference>
<dbReference type="SMART" id="SM00174">
    <property type="entry name" value="RHO"/>
    <property type="match status" value="1"/>
</dbReference>
<comment type="similarity">
    <text evidence="1">Belongs to the small GTPase superfamily. Rab family.</text>
</comment>
<dbReference type="AlphaFoldDB" id="A0A2J6RHA4"/>
<dbReference type="InterPro" id="IPR001806">
    <property type="entry name" value="Small_GTPase"/>
</dbReference>
<evidence type="ECO:0000256" key="1">
    <source>
        <dbReference type="ARBA" id="ARBA00006270"/>
    </source>
</evidence>